<comment type="catalytic activity">
    <reaction evidence="10">
        <text>a very-long-chain acyl-CoA + malonyl-CoA + H(+) = a very-long-chain 3-oxoacyl-CoA + CO2 + CoA</text>
        <dbReference type="Rhea" id="RHEA:32727"/>
        <dbReference type="ChEBI" id="CHEBI:15378"/>
        <dbReference type="ChEBI" id="CHEBI:16526"/>
        <dbReference type="ChEBI" id="CHEBI:57287"/>
        <dbReference type="ChEBI" id="CHEBI:57384"/>
        <dbReference type="ChEBI" id="CHEBI:90725"/>
        <dbReference type="ChEBI" id="CHEBI:90736"/>
        <dbReference type="EC" id="2.3.1.199"/>
    </reaction>
</comment>
<keyword evidence="2 10" id="KW-0444">Lipid biosynthesis</keyword>
<evidence type="ECO:0000256" key="2">
    <source>
        <dbReference type="ARBA" id="ARBA00022516"/>
    </source>
</evidence>
<keyword evidence="8 10" id="KW-0472">Membrane</keyword>
<keyword evidence="7 10" id="KW-0443">Lipid metabolism</keyword>
<dbReference type="GO" id="GO:0030148">
    <property type="term" value="P:sphingolipid biosynthetic process"/>
    <property type="evidence" value="ECO:0007669"/>
    <property type="project" value="TreeGrafter"/>
</dbReference>
<keyword evidence="9 10" id="KW-0275">Fatty acid biosynthesis</keyword>
<dbReference type="Pfam" id="PF01151">
    <property type="entry name" value="ELO"/>
    <property type="match status" value="1"/>
</dbReference>
<dbReference type="AlphaFoldDB" id="A0A922HTD4"/>
<evidence type="ECO:0000256" key="9">
    <source>
        <dbReference type="ARBA" id="ARBA00023160"/>
    </source>
</evidence>
<dbReference type="EMBL" id="ASGP02000006">
    <property type="protein sequence ID" value="KAH9501547.1"/>
    <property type="molecule type" value="Genomic_DNA"/>
</dbReference>
<comment type="caution">
    <text evidence="12">The sequence shown here is derived from an EMBL/GenBank/DDBJ whole genome shotgun (WGS) entry which is preliminary data.</text>
</comment>
<feature type="compositionally biased region" description="Polar residues" evidence="11">
    <location>
        <begin position="300"/>
        <end position="310"/>
    </location>
</feature>
<reference evidence="12" key="2">
    <citation type="journal article" date="2022" name="Res Sq">
        <title>Comparative Genomics Reveals Insights into the Divergent Evolution of Astigmatic Mites and Household Pest Adaptations.</title>
        <authorList>
            <person name="Xiong Q."/>
            <person name="Wan A.T.-Y."/>
            <person name="Liu X.-Y."/>
            <person name="Fung C.S.-H."/>
            <person name="Xiao X."/>
            <person name="Malainual N."/>
            <person name="Hou J."/>
            <person name="Wang L."/>
            <person name="Wang M."/>
            <person name="Yang K."/>
            <person name="Cui Y."/>
            <person name="Leung E."/>
            <person name="Nong W."/>
            <person name="Shin S.-K."/>
            <person name="Au S."/>
            <person name="Jeong K.Y."/>
            <person name="Chew F.T."/>
            <person name="Hui J."/>
            <person name="Leung T.F."/>
            <person name="Tungtrongchitr A."/>
            <person name="Zhong N."/>
            <person name="Liu Z."/>
            <person name="Tsui S."/>
        </authorList>
    </citation>
    <scope>NUCLEOTIDE SEQUENCE</scope>
    <source>
        <strain evidence="12">Derf</strain>
        <tissue evidence="12">Whole organism</tissue>
    </source>
</reference>
<sequence>MTNQRLYHYTYYLWGYWLEHQDPRTEHFRLVSISPYVIALIMYIYYVLVTKIGPNLMKNRQPFQLRNIMFFYNIIMVIVNAYYFYEAISYCDYLRVFLNFDYPDDSDRSPATLRAINLGWWYWMSKFADWFDTFFYVLRKKHEHINFLHLYHHISVPVFGYLLLKINPMVPAAHLFIIMNTFVHCCMYSYYALAALGPKIQRYLWWKRYITVMQLAQFIIGMIYGFFVIQFQHGYPIIWMIIGLTQPPFFFYMFYGFYRRAYQPKSNIITTNGGKIMMVINNNNNTCMMNNNNGVDNRKQQQQQNPFKID</sequence>
<evidence type="ECO:0000256" key="1">
    <source>
        <dbReference type="ARBA" id="ARBA00004141"/>
    </source>
</evidence>
<dbReference type="InterPro" id="IPR002076">
    <property type="entry name" value="ELO_fam"/>
</dbReference>
<evidence type="ECO:0000256" key="4">
    <source>
        <dbReference type="ARBA" id="ARBA00022692"/>
    </source>
</evidence>
<dbReference type="GO" id="GO:0005789">
    <property type="term" value="C:endoplasmic reticulum membrane"/>
    <property type="evidence" value="ECO:0007669"/>
    <property type="project" value="TreeGrafter"/>
</dbReference>
<dbReference type="PANTHER" id="PTHR11157">
    <property type="entry name" value="FATTY ACID ACYL TRANSFERASE-RELATED"/>
    <property type="match status" value="1"/>
</dbReference>
<keyword evidence="5 10" id="KW-0276">Fatty acid metabolism</keyword>
<accession>A0A922HTD4</accession>
<proteinExistence type="inferred from homology"/>
<feature type="transmembrane region" description="Helical" evidence="10">
    <location>
        <begin position="27"/>
        <end position="48"/>
    </location>
</feature>
<dbReference type="GO" id="GO:0042761">
    <property type="term" value="P:very long-chain fatty acid biosynthetic process"/>
    <property type="evidence" value="ECO:0007669"/>
    <property type="project" value="TreeGrafter"/>
</dbReference>
<evidence type="ECO:0000256" key="10">
    <source>
        <dbReference type="RuleBase" id="RU361115"/>
    </source>
</evidence>
<dbReference type="PANTHER" id="PTHR11157:SF69">
    <property type="entry name" value="ELONGATION OF VERY LONG CHAIN FATTY ACIDS PROTEIN 7"/>
    <property type="match status" value="1"/>
</dbReference>
<protein>
    <recommendedName>
        <fullName evidence="10">Elongation of very long chain fatty acids protein</fullName>
        <ecNumber evidence="10">2.3.1.199</ecNumber>
    </recommendedName>
    <alternativeName>
        <fullName evidence="10">Very-long-chain 3-oxoacyl-CoA synthase</fullName>
    </alternativeName>
</protein>
<dbReference type="GO" id="GO:0019367">
    <property type="term" value="P:fatty acid elongation, saturated fatty acid"/>
    <property type="evidence" value="ECO:0007669"/>
    <property type="project" value="TreeGrafter"/>
</dbReference>
<gene>
    <name evidence="12" type="primary">ELOVL7_4</name>
    <name evidence="12" type="ORF">DERF_012386</name>
</gene>
<dbReference type="EC" id="2.3.1.199" evidence="10"/>
<keyword evidence="3 10" id="KW-0808">Transferase</keyword>
<evidence type="ECO:0000313" key="12">
    <source>
        <dbReference type="EMBL" id="KAH9501547.1"/>
    </source>
</evidence>
<evidence type="ECO:0000256" key="7">
    <source>
        <dbReference type="ARBA" id="ARBA00023098"/>
    </source>
</evidence>
<dbReference type="GO" id="GO:0034626">
    <property type="term" value="P:fatty acid elongation, polyunsaturated fatty acid"/>
    <property type="evidence" value="ECO:0007669"/>
    <property type="project" value="TreeGrafter"/>
</dbReference>
<evidence type="ECO:0000256" key="5">
    <source>
        <dbReference type="ARBA" id="ARBA00022832"/>
    </source>
</evidence>
<keyword evidence="4 10" id="KW-0812">Transmembrane</keyword>
<feature type="region of interest" description="Disordered" evidence="11">
    <location>
        <begin position="291"/>
        <end position="310"/>
    </location>
</feature>
<evidence type="ECO:0000313" key="13">
    <source>
        <dbReference type="Proteomes" id="UP000790347"/>
    </source>
</evidence>
<feature type="transmembrane region" description="Helical" evidence="10">
    <location>
        <begin position="145"/>
        <end position="164"/>
    </location>
</feature>
<evidence type="ECO:0000256" key="6">
    <source>
        <dbReference type="ARBA" id="ARBA00022989"/>
    </source>
</evidence>
<feature type="transmembrane region" description="Helical" evidence="10">
    <location>
        <begin position="176"/>
        <end position="197"/>
    </location>
</feature>
<reference evidence="12" key="1">
    <citation type="submission" date="2013-05" db="EMBL/GenBank/DDBJ databases">
        <authorList>
            <person name="Yim A.K.Y."/>
            <person name="Chan T.F."/>
            <person name="Ji K.M."/>
            <person name="Liu X.Y."/>
            <person name="Zhou J.W."/>
            <person name="Li R.Q."/>
            <person name="Yang K.Y."/>
            <person name="Li J."/>
            <person name="Li M."/>
            <person name="Law P.T.W."/>
            <person name="Wu Y.L."/>
            <person name="Cai Z.L."/>
            <person name="Qin H."/>
            <person name="Bao Y."/>
            <person name="Leung R.K.K."/>
            <person name="Ng P.K.S."/>
            <person name="Zou J."/>
            <person name="Zhong X.J."/>
            <person name="Ran P.X."/>
            <person name="Zhong N.S."/>
            <person name="Liu Z.G."/>
            <person name="Tsui S.K.W."/>
        </authorList>
    </citation>
    <scope>NUCLEOTIDE SEQUENCE</scope>
    <source>
        <strain evidence="12">Derf</strain>
        <tissue evidence="12">Whole organism</tissue>
    </source>
</reference>
<keyword evidence="13" id="KW-1185">Reference proteome</keyword>
<keyword evidence="6 10" id="KW-1133">Transmembrane helix</keyword>
<comment type="subcellular location">
    <subcellularLocation>
        <location evidence="1">Membrane</location>
        <topology evidence="1">Multi-pass membrane protein</topology>
    </subcellularLocation>
</comment>
<evidence type="ECO:0000256" key="8">
    <source>
        <dbReference type="ARBA" id="ARBA00023136"/>
    </source>
</evidence>
<dbReference type="Proteomes" id="UP000790347">
    <property type="component" value="Unassembled WGS sequence"/>
</dbReference>
<dbReference type="GO" id="GO:0034625">
    <property type="term" value="P:fatty acid elongation, monounsaturated fatty acid"/>
    <property type="evidence" value="ECO:0007669"/>
    <property type="project" value="TreeGrafter"/>
</dbReference>
<feature type="transmembrane region" description="Helical" evidence="10">
    <location>
        <begin position="237"/>
        <end position="258"/>
    </location>
</feature>
<comment type="similarity">
    <text evidence="10">Belongs to the ELO family.</text>
</comment>
<feature type="transmembrane region" description="Helical" evidence="10">
    <location>
        <begin position="68"/>
        <end position="85"/>
    </location>
</feature>
<evidence type="ECO:0000256" key="3">
    <source>
        <dbReference type="ARBA" id="ARBA00022679"/>
    </source>
</evidence>
<evidence type="ECO:0000256" key="11">
    <source>
        <dbReference type="SAM" id="MobiDB-lite"/>
    </source>
</evidence>
<name>A0A922HTD4_DERFA</name>
<feature type="transmembrane region" description="Helical" evidence="10">
    <location>
        <begin position="209"/>
        <end position="231"/>
    </location>
</feature>
<organism evidence="12 13">
    <name type="scientific">Dermatophagoides farinae</name>
    <name type="common">American house dust mite</name>
    <dbReference type="NCBI Taxonomy" id="6954"/>
    <lineage>
        <taxon>Eukaryota</taxon>
        <taxon>Metazoa</taxon>
        <taxon>Ecdysozoa</taxon>
        <taxon>Arthropoda</taxon>
        <taxon>Chelicerata</taxon>
        <taxon>Arachnida</taxon>
        <taxon>Acari</taxon>
        <taxon>Acariformes</taxon>
        <taxon>Sarcoptiformes</taxon>
        <taxon>Astigmata</taxon>
        <taxon>Psoroptidia</taxon>
        <taxon>Analgoidea</taxon>
        <taxon>Pyroglyphidae</taxon>
        <taxon>Dermatophagoidinae</taxon>
        <taxon>Dermatophagoides</taxon>
    </lineage>
</organism>
<dbReference type="GO" id="GO:0009922">
    <property type="term" value="F:fatty acid elongase activity"/>
    <property type="evidence" value="ECO:0007669"/>
    <property type="project" value="UniProtKB-EC"/>
</dbReference>